<organism evidence="3 4">
    <name type="scientific">Hymenobacter jejuensis</name>
    <dbReference type="NCBI Taxonomy" id="2502781"/>
    <lineage>
        <taxon>Bacteria</taxon>
        <taxon>Pseudomonadati</taxon>
        <taxon>Bacteroidota</taxon>
        <taxon>Cytophagia</taxon>
        <taxon>Cytophagales</taxon>
        <taxon>Hymenobacteraceae</taxon>
        <taxon>Hymenobacter</taxon>
    </lineage>
</organism>
<keyword evidence="1" id="KW-0812">Transmembrane</keyword>
<reference evidence="3 4" key="1">
    <citation type="submission" date="2019-06" db="EMBL/GenBank/DDBJ databases">
        <authorList>
            <person name="Srinivasan S."/>
        </authorList>
    </citation>
    <scope>NUCLEOTIDE SEQUENCE [LARGE SCALE GENOMIC DNA]</scope>
    <source>
        <strain evidence="3 4">17J68-5</strain>
    </source>
</reference>
<evidence type="ECO:0000256" key="1">
    <source>
        <dbReference type="SAM" id="Phobius"/>
    </source>
</evidence>
<dbReference type="EMBL" id="CP040896">
    <property type="protein sequence ID" value="QDA59474.1"/>
    <property type="molecule type" value="Genomic_DNA"/>
</dbReference>
<name>A0A5B7ZWE0_9BACT</name>
<proteinExistence type="predicted"/>
<feature type="domain" description="2TM" evidence="2">
    <location>
        <begin position="32"/>
        <end position="101"/>
    </location>
</feature>
<dbReference type="InterPro" id="IPR025698">
    <property type="entry name" value="2TM_dom"/>
</dbReference>
<keyword evidence="4" id="KW-1185">Reference proteome</keyword>
<dbReference type="KEGG" id="hyj:FHG12_04850"/>
<gene>
    <name evidence="3" type="ORF">FHG12_04850</name>
</gene>
<dbReference type="Pfam" id="PF13239">
    <property type="entry name" value="2TM"/>
    <property type="match status" value="1"/>
</dbReference>
<keyword evidence="1" id="KW-1133">Transmembrane helix</keyword>
<dbReference type="OrthoDB" id="8965954at2"/>
<dbReference type="Proteomes" id="UP000305398">
    <property type="component" value="Chromosome"/>
</dbReference>
<evidence type="ECO:0000313" key="3">
    <source>
        <dbReference type="EMBL" id="QDA59474.1"/>
    </source>
</evidence>
<feature type="transmembrane region" description="Helical" evidence="1">
    <location>
        <begin position="40"/>
        <end position="58"/>
    </location>
</feature>
<dbReference type="AlphaFoldDB" id="A0A5B7ZWE0"/>
<keyword evidence="1" id="KW-0472">Membrane</keyword>
<feature type="transmembrane region" description="Helical" evidence="1">
    <location>
        <begin position="78"/>
        <end position="96"/>
    </location>
</feature>
<evidence type="ECO:0000259" key="2">
    <source>
        <dbReference type="Pfam" id="PF13239"/>
    </source>
</evidence>
<protein>
    <submittedName>
        <fullName evidence="3">2TM domain-containing protein</fullName>
    </submittedName>
</protein>
<evidence type="ECO:0000313" key="4">
    <source>
        <dbReference type="Proteomes" id="UP000305398"/>
    </source>
</evidence>
<sequence>MQCLPLLLSIAKPLIIIPMEAANRDPELWRMAKARARFKSHLFTYLVVNSVLWVIWFLTNDYSDWHGHGRHFDIPWPVWPTVFWGFGVLMNGIRVYSDFGGRQSEREYERLVRERKGR</sequence>
<accession>A0A5B7ZWE0</accession>